<feature type="compositionally biased region" description="Pro residues" evidence="1">
    <location>
        <begin position="214"/>
        <end position="241"/>
    </location>
</feature>
<gene>
    <name evidence="3" type="ORF">GCM10009754_69450</name>
</gene>
<dbReference type="EMBL" id="BAAANN010000037">
    <property type="protein sequence ID" value="GAA1982606.1"/>
    <property type="molecule type" value="Genomic_DNA"/>
</dbReference>
<feature type="domain" description="DUF6801" evidence="2">
    <location>
        <begin position="43"/>
        <end position="199"/>
    </location>
</feature>
<proteinExistence type="predicted"/>
<keyword evidence="4" id="KW-1185">Reference proteome</keyword>
<name>A0ABP5DQF2_9PSEU</name>
<dbReference type="InterPro" id="IPR006311">
    <property type="entry name" value="TAT_signal"/>
</dbReference>
<comment type="caution">
    <text evidence="3">The sequence shown here is derived from an EMBL/GenBank/DDBJ whole genome shotgun (WGS) entry which is preliminary data.</text>
</comment>
<dbReference type="InterPro" id="IPR046542">
    <property type="entry name" value="DUF6801"/>
</dbReference>
<evidence type="ECO:0000259" key="2">
    <source>
        <dbReference type="Pfam" id="PF20611"/>
    </source>
</evidence>
<dbReference type="Pfam" id="PF20611">
    <property type="entry name" value="DUF6801"/>
    <property type="match status" value="1"/>
</dbReference>
<evidence type="ECO:0000313" key="3">
    <source>
        <dbReference type="EMBL" id="GAA1982606.1"/>
    </source>
</evidence>
<organism evidence="3 4">
    <name type="scientific">Amycolatopsis minnesotensis</name>
    <dbReference type="NCBI Taxonomy" id="337894"/>
    <lineage>
        <taxon>Bacteria</taxon>
        <taxon>Bacillati</taxon>
        <taxon>Actinomycetota</taxon>
        <taxon>Actinomycetes</taxon>
        <taxon>Pseudonocardiales</taxon>
        <taxon>Pseudonocardiaceae</taxon>
        <taxon>Amycolatopsis</taxon>
    </lineage>
</organism>
<reference evidence="4" key="1">
    <citation type="journal article" date="2019" name="Int. J. Syst. Evol. Microbiol.">
        <title>The Global Catalogue of Microorganisms (GCM) 10K type strain sequencing project: providing services to taxonomists for standard genome sequencing and annotation.</title>
        <authorList>
            <consortium name="The Broad Institute Genomics Platform"/>
            <consortium name="The Broad Institute Genome Sequencing Center for Infectious Disease"/>
            <person name="Wu L."/>
            <person name="Ma J."/>
        </authorList>
    </citation>
    <scope>NUCLEOTIDE SEQUENCE [LARGE SCALE GENOMIC DNA]</scope>
    <source>
        <strain evidence="4">JCM 14545</strain>
    </source>
</reference>
<feature type="region of interest" description="Disordered" evidence="1">
    <location>
        <begin position="203"/>
        <end position="251"/>
    </location>
</feature>
<dbReference type="RefSeq" id="WP_344428852.1">
    <property type="nucleotide sequence ID" value="NZ_BAAANN010000037.1"/>
</dbReference>
<sequence>MSSPIRRKALAAAAAVGATGLVAVSLVVGAQTSAASPVSLTLNYHCDYPLVGSQGMKVVINTDLPDSIDVGKPTGAFDIKSTATVNADTVSGLGLIGATTIEGQALANASVEAPGITLPVKVPMEVPKTNIPASGELPINVQGKTPSLTFQKPGEAKITVGDLELKVTPRKADGSVTSITPDGTITAPCKQDAGQNAVLKTIKIGEGGGTPTDPTTPPTKPTDPTTPPTDPTTPTTPPTTPPGTGGVKMSYGIDGETALKALGSTAPIKGSFDADADLGKKTFTGDLKLDPSHTEFKLLGFLPGSSDIKVVQNGEQKGELVDKGFVAHVKFDVFLPQMNLFGVPISQDPKCQTTAPSTSDLKTGPDFDLLKGGKLSGTYSLATVKDCGGLTDYINWFVKSDGNTLDLNLTRK</sequence>
<accession>A0ABP5DQF2</accession>
<protein>
    <recommendedName>
        <fullName evidence="2">DUF6801 domain-containing protein</fullName>
    </recommendedName>
</protein>
<dbReference type="Proteomes" id="UP001501116">
    <property type="component" value="Unassembled WGS sequence"/>
</dbReference>
<evidence type="ECO:0000256" key="1">
    <source>
        <dbReference type="SAM" id="MobiDB-lite"/>
    </source>
</evidence>
<evidence type="ECO:0000313" key="4">
    <source>
        <dbReference type="Proteomes" id="UP001501116"/>
    </source>
</evidence>
<dbReference type="PROSITE" id="PS51318">
    <property type="entry name" value="TAT"/>
    <property type="match status" value="1"/>
</dbReference>